<reference evidence="2" key="1">
    <citation type="submission" date="2016-11" db="EMBL/GenBank/DDBJ databases">
        <authorList>
            <person name="Varghese N."/>
            <person name="Submissions S."/>
        </authorList>
    </citation>
    <scope>NUCLEOTIDE SEQUENCE [LARGE SCALE GENOMIC DNA]</scope>
    <source>
        <strain evidence="2">DSM 11003</strain>
    </source>
</reference>
<dbReference type="EMBL" id="FQWY01000020">
    <property type="protein sequence ID" value="SHG96964.1"/>
    <property type="molecule type" value="Genomic_DNA"/>
</dbReference>
<evidence type="ECO:0000313" key="2">
    <source>
        <dbReference type="Proteomes" id="UP000242329"/>
    </source>
</evidence>
<dbReference type="GO" id="GO:0003690">
    <property type="term" value="F:double-stranded DNA binding"/>
    <property type="evidence" value="ECO:0007669"/>
    <property type="project" value="InterPro"/>
</dbReference>
<gene>
    <name evidence="1" type="ORF">SAMN02745221_01378</name>
</gene>
<organism evidence="1 2">
    <name type="scientific">Thermosyntropha lipolytica DSM 11003</name>
    <dbReference type="NCBI Taxonomy" id="1123382"/>
    <lineage>
        <taxon>Bacteria</taxon>
        <taxon>Bacillati</taxon>
        <taxon>Bacillota</taxon>
        <taxon>Clostridia</taxon>
        <taxon>Eubacteriales</taxon>
        <taxon>Syntrophomonadaceae</taxon>
        <taxon>Thermosyntropha</taxon>
    </lineage>
</organism>
<protein>
    <recommendedName>
        <fullName evidence="3">Small, acid-soluble spore protein, alpha/beta type</fullName>
    </recommendedName>
</protein>
<dbReference type="AlphaFoldDB" id="A0A1M5P564"/>
<evidence type="ECO:0008006" key="3">
    <source>
        <dbReference type="Google" id="ProtNLM"/>
    </source>
</evidence>
<accession>A0A1M5P564</accession>
<dbReference type="InterPro" id="IPR018126">
    <property type="entry name" value="SASP_alpha/beta-type_CS"/>
</dbReference>
<keyword evidence="2" id="KW-1185">Reference proteome</keyword>
<dbReference type="PROSITE" id="PS00304">
    <property type="entry name" value="SASP_1"/>
    <property type="match status" value="1"/>
</dbReference>
<name>A0A1M5P564_9FIRM</name>
<dbReference type="GO" id="GO:0006265">
    <property type="term" value="P:DNA topological change"/>
    <property type="evidence" value="ECO:0007669"/>
    <property type="project" value="InterPro"/>
</dbReference>
<sequence>MKDDREKSKDIEKVKFEVAQEMGLFLSRRSKERGENVKKT</sequence>
<dbReference type="Proteomes" id="UP000242329">
    <property type="component" value="Unassembled WGS sequence"/>
</dbReference>
<dbReference type="STRING" id="1123382.SAMN02745221_01378"/>
<evidence type="ECO:0000313" key="1">
    <source>
        <dbReference type="EMBL" id="SHG96964.1"/>
    </source>
</evidence>
<proteinExistence type="predicted"/>
<dbReference type="RefSeq" id="WP_278280505.1">
    <property type="nucleotide sequence ID" value="NZ_FQWY01000020.1"/>
</dbReference>